<accession>A0A1Q9D1N5</accession>
<evidence type="ECO:0000313" key="1">
    <source>
        <dbReference type="EMBL" id="OLP89063.1"/>
    </source>
</evidence>
<name>A0A1Q9D1N5_SYMMI</name>
<comment type="caution">
    <text evidence="1">The sequence shown here is derived from an EMBL/GenBank/DDBJ whole genome shotgun (WGS) entry which is preliminary data.</text>
</comment>
<protein>
    <submittedName>
        <fullName evidence="1">Uncharacterized protein</fullName>
    </submittedName>
</protein>
<proteinExistence type="predicted"/>
<gene>
    <name evidence="1" type="ORF">AK812_SmicGene29527</name>
</gene>
<keyword evidence="2" id="KW-1185">Reference proteome</keyword>
<sequence length="242" mass="26654">MFIRLHALQSPRELGAAFVWPVAAEEGFTAKAEEQLFANFFLVLPYWEVQLRDHGCFNVMQELYAGETWARSSDFVTMKARATCGSDYTHLVVTGHLFVFELPKVEGNLLSEVKESLRKESPHGANSLFLTSPRSSAGTAIQALLHPPTLHFLNAATEQPTSRLPLPLLQKLPDEARERCVLGPAASEAVLGIRPIPALLEVICDGSLDIPEDPLIQDRSTGQSLKFHGVEFSADVVPSHEL</sequence>
<dbReference type="AlphaFoldDB" id="A0A1Q9D1N5"/>
<evidence type="ECO:0000313" key="2">
    <source>
        <dbReference type="Proteomes" id="UP000186817"/>
    </source>
</evidence>
<organism evidence="1 2">
    <name type="scientific">Symbiodinium microadriaticum</name>
    <name type="common">Dinoflagellate</name>
    <name type="synonym">Zooxanthella microadriatica</name>
    <dbReference type="NCBI Taxonomy" id="2951"/>
    <lineage>
        <taxon>Eukaryota</taxon>
        <taxon>Sar</taxon>
        <taxon>Alveolata</taxon>
        <taxon>Dinophyceae</taxon>
        <taxon>Suessiales</taxon>
        <taxon>Symbiodiniaceae</taxon>
        <taxon>Symbiodinium</taxon>
    </lineage>
</organism>
<dbReference type="OrthoDB" id="10317193at2759"/>
<dbReference type="EMBL" id="LSRX01000779">
    <property type="protein sequence ID" value="OLP89063.1"/>
    <property type="molecule type" value="Genomic_DNA"/>
</dbReference>
<dbReference type="Proteomes" id="UP000186817">
    <property type="component" value="Unassembled WGS sequence"/>
</dbReference>
<reference evidence="1 2" key="1">
    <citation type="submission" date="2016-02" db="EMBL/GenBank/DDBJ databases">
        <title>Genome analysis of coral dinoflagellate symbionts highlights evolutionary adaptations to a symbiotic lifestyle.</title>
        <authorList>
            <person name="Aranda M."/>
            <person name="Li Y."/>
            <person name="Liew Y.J."/>
            <person name="Baumgarten S."/>
            <person name="Simakov O."/>
            <person name="Wilson M."/>
            <person name="Piel J."/>
            <person name="Ashoor H."/>
            <person name="Bougouffa S."/>
            <person name="Bajic V.B."/>
            <person name="Ryu T."/>
            <person name="Ravasi T."/>
            <person name="Bayer T."/>
            <person name="Micklem G."/>
            <person name="Kim H."/>
            <person name="Bhak J."/>
            <person name="Lajeunesse T.C."/>
            <person name="Voolstra C.R."/>
        </authorList>
    </citation>
    <scope>NUCLEOTIDE SEQUENCE [LARGE SCALE GENOMIC DNA]</scope>
    <source>
        <strain evidence="1 2">CCMP2467</strain>
    </source>
</reference>